<proteinExistence type="inferred from homology"/>
<dbReference type="PROSITE" id="PS51257">
    <property type="entry name" value="PROKAR_LIPOPROTEIN"/>
    <property type="match status" value="1"/>
</dbReference>
<dbReference type="Proteomes" id="UP000270291">
    <property type="component" value="Unassembled WGS sequence"/>
</dbReference>
<feature type="domain" description="PPIase FKBP-type" evidence="8">
    <location>
        <begin position="230"/>
        <end position="321"/>
    </location>
</feature>
<sequence>MLLKRNLLSLALAAGVLGLASCNKGGEFSKTKSGIEYKVFKSNGKSYDAREISADGDATYKERIGKIMALHVEYRTGKDSILFNSRKQQMGFPVRVPLDSVRAAQKGGLEEAISLLQPGDSAVFRFNVDTIFAKSFRQPVPPFMQKAGKTMTMYVKVAKVQTRDEAMADVQKMQGEQQQKMKEHADQQLKADDVKLQEYIKKNNLTAQKDPSGVYYVVTSAGTGPKPKAGQIVAVQYKGTLLENGKEFDSSAKGNGGKPIEFPIGVGQVIPGWDVAIPLLNKGSKAVLLIPSSLAYKERGAGADIPADAILRFDVELVDVKNAPPQPAGQPGQPDAADIQRQIEEMQRQQQGK</sequence>
<reference evidence="9 10" key="1">
    <citation type="submission" date="2018-12" db="EMBL/GenBank/DDBJ databases">
        <authorList>
            <person name="Feng G."/>
            <person name="Zhu H."/>
        </authorList>
    </citation>
    <scope>NUCLEOTIDE SEQUENCE [LARGE SCALE GENOMIC DNA]</scope>
    <source>
        <strain evidence="9 10">LMG 26000</strain>
    </source>
</reference>
<evidence type="ECO:0000256" key="4">
    <source>
        <dbReference type="ARBA" id="ARBA00023110"/>
    </source>
</evidence>
<keyword evidence="4 6" id="KW-0697">Rotamase</keyword>
<dbReference type="EMBL" id="RWIU01000008">
    <property type="protein sequence ID" value="RSK40082.1"/>
    <property type="molecule type" value="Genomic_DNA"/>
</dbReference>
<evidence type="ECO:0000313" key="9">
    <source>
        <dbReference type="EMBL" id="RSK40082.1"/>
    </source>
</evidence>
<comment type="similarity">
    <text evidence="2">Belongs to the FKBP-type PPIase family.</text>
</comment>
<dbReference type="PANTHER" id="PTHR43811">
    <property type="entry name" value="FKBP-TYPE PEPTIDYL-PROLYL CIS-TRANS ISOMERASE FKPA"/>
    <property type="match status" value="1"/>
</dbReference>
<evidence type="ECO:0000256" key="2">
    <source>
        <dbReference type="ARBA" id="ARBA00006577"/>
    </source>
</evidence>
<feature type="region of interest" description="Disordered" evidence="7">
    <location>
        <begin position="321"/>
        <end position="353"/>
    </location>
</feature>
<evidence type="ECO:0000256" key="6">
    <source>
        <dbReference type="PROSITE-ProRule" id="PRU00277"/>
    </source>
</evidence>
<evidence type="ECO:0000256" key="5">
    <source>
        <dbReference type="ARBA" id="ARBA00023235"/>
    </source>
</evidence>
<evidence type="ECO:0000256" key="1">
    <source>
        <dbReference type="ARBA" id="ARBA00000971"/>
    </source>
</evidence>
<dbReference type="RefSeq" id="WP_125440157.1">
    <property type="nucleotide sequence ID" value="NZ_RWIU01000008.1"/>
</dbReference>
<dbReference type="AlphaFoldDB" id="A0A3R9UTZ8"/>
<comment type="catalytic activity">
    <reaction evidence="1 6">
        <text>[protein]-peptidylproline (omega=180) = [protein]-peptidylproline (omega=0)</text>
        <dbReference type="Rhea" id="RHEA:16237"/>
        <dbReference type="Rhea" id="RHEA-COMP:10747"/>
        <dbReference type="Rhea" id="RHEA-COMP:10748"/>
        <dbReference type="ChEBI" id="CHEBI:83833"/>
        <dbReference type="ChEBI" id="CHEBI:83834"/>
        <dbReference type="EC" id="5.2.1.8"/>
    </reaction>
</comment>
<gene>
    <name evidence="9" type="ORF">EI293_19105</name>
</gene>
<feature type="compositionally biased region" description="Low complexity" evidence="7">
    <location>
        <begin position="329"/>
        <end position="340"/>
    </location>
</feature>
<dbReference type="PROSITE" id="PS50059">
    <property type="entry name" value="FKBP_PPIASE"/>
    <property type="match status" value="1"/>
</dbReference>
<dbReference type="EC" id="5.2.1.8" evidence="3 6"/>
<comment type="caution">
    <text evidence="9">The sequence shown here is derived from an EMBL/GenBank/DDBJ whole genome shotgun (WGS) entry which is preliminary data.</text>
</comment>
<dbReference type="FunFam" id="3.10.50.40:FF:000006">
    <property type="entry name" value="Peptidyl-prolyl cis-trans isomerase"/>
    <property type="match status" value="1"/>
</dbReference>
<evidence type="ECO:0000313" key="10">
    <source>
        <dbReference type="Proteomes" id="UP000270291"/>
    </source>
</evidence>
<dbReference type="Gene3D" id="3.10.50.40">
    <property type="match status" value="1"/>
</dbReference>
<dbReference type="OrthoDB" id="9814548at2"/>
<accession>A0A3R9UTZ8</accession>
<dbReference type="GO" id="GO:0003755">
    <property type="term" value="F:peptidyl-prolyl cis-trans isomerase activity"/>
    <property type="evidence" value="ECO:0007669"/>
    <property type="project" value="UniProtKB-KW"/>
</dbReference>
<evidence type="ECO:0000256" key="3">
    <source>
        <dbReference type="ARBA" id="ARBA00013194"/>
    </source>
</evidence>
<dbReference type="Pfam" id="PF00254">
    <property type="entry name" value="FKBP_C"/>
    <property type="match status" value="1"/>
</dbReference>
<dbReference type="InterPro" id="IPR001179">
    <property type="entry name" value="PPIase_FKBP_dom"/>
</dbReference>
<protein>
    <recommendedName>
        <fullName evidence="3 6">peptidylprolyl isomerase</fullName>
        <ecNumber evidence="3 6">5.2.1.8</ecNumber>
    </recommendedName>
</protein>
<dbReference type="InterPro" id="IPR046357">
    <property type="entry name" value="PPIase_dom_sf"/>
</dbReference>
<name>A0A3R9UTZ8_9BACT</name>
<keyword evidence="10" id="KW-1185">Reference proteome</keyword>
<organism evidence="9 10">
    <name type="scientific">Hymenobacter perfusus</name>
    <dbReference type="NCBI Taxonomy" id="1236770"/>
    <lineage>
        <taxon>Bacteria</taxon>
        <taxon>Pseudomonadati</taxon>
        <taxon>Bacteroidota</taxon>
        <taxon>Cytophagia</taxon>
        <taxon>Cytophagales</taxon>
        <taxon>Hymenobacteraceae</taxon>
        <taxon>Hymenobacter</taxon>
    </lineage>
</organism>
<evidence type="ECO:0000259" key="8">
    <source>
        <dbReference type="PROSITE" id="PS50059"/>
    </source>
</evidence>
<evidence type="ECO:0000256" key="7">
    <source>
        <dbReference type="SAM" id="MobiDB-lite"/>
    </source>
</evidence>
<dbReference type="SUPFAM" id="SSF54534">
    <property type="entry name" value="FKBP-like"/>
    <property type="match status" value="1"/>
</dbReference>
<dbReference type="PANTHER" id="PTHR43811:SF19">
    <property type="entry name" value="39 KDA FK506-BINDING NUCLEAR PROTEIN"/>
    <property type="match status" value="1"/>
</dbReference>
<keyword evidence="5 6" id="KW-0413">Isomerase</keyword>